<keyword evidence="1" id="KW-0812">Transmembrane</keyword>
<protein>
    <submittedName>
        <fullName evidence="2">E3 CR1</fullName>
    </submittedName>
</protein>
<dbReference type="EMBL" id="HQ241819">
    <property type="protein sequence ID" value="ADZ39851.1"/>
    <property type="molecule type" value="Genomic_DNA"/>
</dbReference>
<evidence type="ECO:0000313" key="2">
    <source>
        <dbReference type="EMBL" id="ADZ39851.1"/>
    </source>
</evidence>
<name>F2WTL6_9ADEN</name>
<organism evidence="2 3">
    <name type="scientific">Simian adenovirus 49</name>
    <dbReference type="NCBI Taxonomy" id="995022"/>
    <lineage>
        <taxon>Viruses</taxon>
        <taxon>Varidnaviria</taxon>
        <taxon>Bamfordvirae</taxon>
        <taxon>Preplasmiviricota</taxon>
        <taxon>Polisuviricotina</taxon>
        <taxon>Pharingeaviricetes</taxon>
        <taxon>Rowavirales</taxon>
        <taxon>Adenoviridae</taxon>
        <taxon>Mastadenovirus</taxon>
        <taxon>Mastadenovirus longumcaudae</taxon>
        <taxon>Simian mastadenovirus B</taxon>
    </lineage>
</organism>
<dbReference type="OrthoDB" id="11150at10239"/>
<reference evidence="2 3" key="1">
    <citation type="journal article" date="2009" name="PLoS Pathog.">
        <title>Isolation and characterization of adenoviruses persistently shed from the gastrointestinal tract of non-human primates.</title>
        <authorList>
            <person name="Roy S."/>
            <person name="Vandenberghe L.H."/>
            <person name="Kryazhimskiy S."/>
            <person name="Grant R."/>
            <person name="Calcedo R."/>
            <person name="Yuan X."/>
            <person name="Keough M."/>
            <person name="Sandhu A."/>
            <person name="Wang Q."/>
            <person name="Medina-Jaszek C.A."/>
            <person name="Plotkin J.B."/>
            <person name="Wilson J.M."/>
        </authorList>
    </citation>
    <scope>NUCLEOTIDE SEQUENCE [LARGE SCALE GENOMIC DNA]</scope>
    <source>
        <strain evidence="2">C24948</strain>
    </source>
</reference>
<dbReference type="InterPro" id="IPR013783">
    <property type="entry name" value="Ig-like_fold"/>
</dbReference>
<keyword evidence="3" id="KW-1185">Reference proteome</keyword>
<dbReference type="Proteomes" id="UP000112894">
    <property type="component" value="Segment"/>
</dbReference>
<dbReference type="NCBIfam" id="TIGR04241">
    <property type="entry name" value="adenoE3CR1rpt"/>
    <property type="match status" value="1"/>
</dbReference>
<dbReference type="KEGG" id="vg:10400120"/>
<dbReference type="GeneID" id="10400120"/>
<evidence type="ECO:0000256" key="1">
    <source>
        <dbReference type="SAM" id="Phobius"/>
    </source>
</evidence>
<keyword evidence="1" id="KW-1133">Transmembrane helix</keyword>
<sequence>MKIFVVISVLSTISIAAANYTTVASEELTLPTYRGITLYYTNSTAYIQLVCTCPNELILWLANRSVCQVFLEHVLFEKRNPLCENSTSQYLILYPPFVSGPYLCIGSGKGDACVKRWVLLPKPQPTASPKPQPTSPPSLAFIRAAASRAHLWLPLIFIVVFGCHTFPLTMRMLLLLAIIALTSAQSLHKPLQIYAKVGDNLTLQSHEFHNPSLMKEVSWYVELWDNVKPTSTALFMGSKLCQFKEDGSNNTWNYPSLHFNCANKSLHLFNLNSLNSGLYNVKVTNNTLEHNTYFNLQVISIPKPQCMVTSFYIAVDYCYIEINCTNSKYPNKVLYNGITKAYYNSARGGKHTLPEHFYTLINYHGVQANFSYYYPFNSLCRTSGRAPHSAPRFVPRGGPQLARLMGVRLLSPPPYEENPDANSDDAYEKAMAVVVIAAVVCSLVILAALLFLCYWRRRLRQRRRRGPQLMMTNQL</sequence>
<dbReference type="InterPro" id="IPR026472">
    <property type="entry name" value="E3_CR1-alpha-1"/>
</dbReference>
<feature type="transmembrane region" description="Helical" evidence="1">
    <location>
        <begin position="430"/>
        <end position="455"/>
    </location>
</feature>
<keyword evidence="1" id="KW-0472">Membrane</keyword>
<dbReference type="SUPFAM" id="SSF48726">
    <property type="entry name" value="Immunoglobulin"/>
    <property type="match status" value="1"/>
</dbReference>
<dbReference type="Gene3D" id="2.60.40.10">
    <property type="entry name" value="Immunoglobulins"/>
    <property type="match status" value="1"/>
</dbReference>
<proteinExistence type="predicted"/>
<dbReference type="InterPro" id="IPR036179">
    <property type="entry name" value="Ig-like_dom_sf"/>
</dbReference>
<evidence type="ECO:0000313" key="3">
    <source>
        <dbReference type="Proteomes" id="UP000112894"/>
    </source>
</evidence>
<dbReference type="RefSeq" id="YP_004300219.1">
    <property type="nucleotide sequence ID" value="NC_015225.1"/>
</dbReference>
<accession>F2WTL6</accession>